<reference evidence="2 3" key="1">
    <citation type="submission" date="2024-04" db="EMBL/GenBank/DDBJ databases">
        <title>Genome sequencing and metabolic network reconstruction of aminoacids and betaine degradation by Anoxynatronum sibiricum.</title>
        <authorList>
            <person name="Detkova E.N."/>
            <person name="Boltjanskaja Y.V."/>
            <person name="Mardanov A.V."/>
            <person name="Kevbrin V."/>
        </authorList>
    </citation>
    <scope>NUCLEOTIDE SEQUENCE [LARGE SCALE GENOMIC DNA]</scope>
    <source>
        <strain evidence="2 3">Z-7981</strain>
    </source>
</reference>
<dbReference type="PANTHER" id="PTHR22617:SF23">
    <property type="entry name" value="CHEMOTAXIS PROTEIN CHEW"/>
    <property type="match status" value="1"/>
</dbReference>
<keyword evidence="3" id="KW-1185">Reference proteome</keyword>
<name>A0ABU9VXJ8_9CLOT</name>
<accession>A0ABU9VXJ8</accession>
<dbReference type="Pfam" id="PF01584">
    <property type="entry name" value="CheW"/>
    <property type="match status" value="1"/>
</dbReference>
<dbReference type="Gene3D" id="2.30.30.40">
    <property type="entry name" value="SH3 Domains"/>
    <property type="match status" value="1"/>
</dbReference>
<gene>
    <name evidence="2" type="ORF">AAIG11_15500</name>
</gene>
<evidence type="ECO:0000259" key="1">
    <source>
        <dbReference type="PROSITE" id="PS50851"/>
    </source>
</evidence>
<evidence type="ECO:0000313" key="2">
    <source>
        <dbReference type="EMBL" id="MEN1761892.1"/>
    </source>
</evidence>
<dbReference type="RefSeq" id="WP_343187176.1">
    <property type="nucleotide sequence ID" value="NZ_JBCITM010000023.1"/>
</dbReference>
<dbReference type="CDD" id="cd00732">
    <property type="entry name" value="CheW"/>
    <property type="match status" value="1"/>
</dbReference>
<dbReference type="InterPro" id="IPR039315">
    <property type="entry name" value="CheW"/>
</dbReference>
<dbReference type="Gene3D" id="2.40.50.180">
    <property type="entry name" value="CheA-289, Domain 4"/>
    <property type="match status" value="1"/>
</dbReference>
<feature type="domain" description="CheW-like" evidence="1">
    <location>
        <begin position="2"/>
        <end position="142"/>
    </location>
</feature>
<dbReference type="EMBL" id="JBCITM010000023">
    <property type="protein sequence ID" value="MEN1761892.1"/>
    <property type="molecule type" value="Genomic_DNA"/>
</dbReference>
<dbReference type="SUPFAM" id="SSF50341">
    <property type="entry name" value="CheW-like"/>
    <property type="match status" value="1"/>
</dbReference>
<sequence length="148" mass="16759">MEKQYVVFKLNQEEYGVAISHVQEITEIKSITSVPNTPAFVEGIINLRGKIVPIVSIKKRFDLPLEGELEEQRIIIINLNEKQVGFIVDDASQVLTMDENQIESPPELIAGIDRDYIIGIGKVDEKIIVLLDLEKILSDKEKKEIEAM</sequence>
<dbReference type="PROSITE" id="PS50851">
    <property type="entry name" value="CHEW"/>
    <property type="match status" value="1"/>
</dbReference>
<dbReference type="Proteomes" id="UP001407405">
    <property type="component" value="Unassembled WGS sequence"/>
</dbReference>
<protein>
    <submittedName>
        <fullName evidence="2">Chemotaxis protein CheW</fullName>
    </submittedName>
</protein>
<dbReference type="PANTHER" id="PTHR22617">
    <property type="entry name" value="CHEMOTAXIS SENSOR HISTIDINE KINASE-RELATED"/>
    <property type="match status" value="1"/>
</dbReference>
<dbReference type="SMART" id="SM00260">
    <property type="entry name" value="CheW"/>
    <property type="match status" value="1"/>
</dbReference>
<proteinExistence type="predicted"/>
<dbReference type="InterPro" id="IPR036061">
    <property type="entry name" value="CheW-like_dom_sf"/>
</dbReference>
<comment type="caution">
    <text evidence="2">The sequence shown here is derived from an EMBL/GenBank/DDBJ whole genome shotgun (WGS) entry which is preliminary data.</text>
</comment>
<organism evidence="2 3">
    <name type="scientific">Anoxynatronum sibiricum</name>
    <dbReference type="NCBI Taxonomy" id="210623"/>
    <lineage>
        <taxon>Bacteria</taxon>
        <taxon>Bacillati</taxon>
        <taxon>Bacillota</taxon>
        <taxon>Clostridia</taxon>
        <taxon>Eubacteriales</taxon>
        <taxon>Clostridiaceae</taxon>
        <taxon>Anoxynatronum</taxon>
    </lineage>
</organism>
<evidence type="ECO:0000313" key="3">
    <source>
        <dbReference type="Proteomes" id="UP001407405"/>
    </source>
</evidence>
<dbReference type="InterPro" id="IPR002545">
    <property type="entry name" value="CheW-lke_dom"/>
</dbReference>